<gene>
    <name evidence="2" type="ORF">Sango_1933500</name>
</gene>
<dbReference type="EMBL" id="JACGWL010000011">
    <property type="protein sequence ID" value="KAK4391557.1"/>
    <property type="molecule type" value="Genomic_DNA"/>
</dbReference>
<dbReference type="InterPro" id="IPR043502">
    <property type="entry name" value="DNA/RNA_pol_sf"/>
</dbReference>
<dbReference type="PANTHER" id="PTHR33116:SF80">
    <property type="entry name" value="REVERSE TRANSCRIPTASE ZINC-BINDING DOMAIN-CONTAINING PROTEIN"/>
    <property type="match status" value="1"/>
</dbReference>
<dbReference type="SUPFAM" id="SSF56672">
    <property type="entry name" value="DNA/RNA polymerases"/>
    <property type="match status" value="1"/>
</dbReference>
<dbReference type="Proteomes" id="UP001289374">
    <property type="component" value="Unassembled WGS sequence"/>
</dbReference>
<dbReference type="InterPro" id="IPR000477">
    <property type="entry name" value="RT_dom"/>
</dbReference>
<dbReference type="PANTHER" id="PTHR33116">
    <property type="entry name" value="REVERSE TRANSCRIPTASE ZINC-BINDING DOMAIN-CONTAINING PROTEIN-RELATED-RELATED"/>
    <property type="match status" value="1"/>
</dbReference>
<accession>A0AAE1WE30</accession>
<dbReference type="InterPro" id="IPR043128">
    <property type="entry name" value="Rev_trsase/Diguanyl_cyclase"/>
</dbReference>
<feature type="domain" description="Reverse transcriptase" evidence="1">
    <location>
        <begin position="1"/>
        <end position="198"/>
    </location>
</feature>
<evidence type="ECO:0000259" key="1">
    <source>
        <dbReference type="PROSITE" id="PS50878"/>
    </source>
</evidence>
<name>A0AAE1WE30_9LAMI</name>
<protein>
    <recommendedName>
        <fullName evidence="1">Reverse transcriptase domain-containing protein</fullName>
    </recommendedName>
</protein>
<keyword evidence="3" id="KW-1185">Reference proteome</keyword>
<evidence type="ECO:0000313" key="2">
    <source>
        <dbReference type="EMBL" id="KAK4391557.1"/>
    </source>
</evidence>
<dbReference type="Gene3D" id="3.30.70.270">
    <property type="match status" value="1"/>
</dbReference>
<comment type="caution">
    <text evidence="2">The sequence shown here is derived from an EMBL/GenBank/DDBJ whole genome shotgun (WGS) entry which is preliminary data.</text>
</comment>
<dbReference type="AlphaFoldDB" id="A0AAE1WE30"/>
<reference evidence="2" key="2">
    <citation type="journal article" date="2024" name="Plant">
        <title>Genomic evolution and insights into agronomic trait innovations of Sesamum species.</title>
        <authorList>
            <person name="Miao H."/>
            <person name="Wang L."/>
            <person name="Qu L."/>
            <person name="Liu H."/>
            <person name="Sun Y."/>
            <person name="Le M."/>
            <person name="Wang Q."/>
            <person name="Wei S."/>
            <person name="Zheng Y."/>
            <person name="Lin W."/>
            <person name="Duan Y."/>
            <person name="Cao H."/>
            <person name="Xiong S."/>
            <person name="Wang X."/>
            <person name="Wei L."/>
            <person name="Li C."/>
            <person name="Ma Q."/>
            <person name="Ju M."/>
            <person name="Zhao R."/>
            <person name="Li G."/>
            <person name="Mu C."/>
            <person name="Tian Q."/>
            <person name="Mei H."/>
            <person name="Zhang T."/>
            <person name="Gao T."/>
            <person name="Zhang H."/>
        </authorList>
    </citation>
    <scope>NUCLEOTIDE SEQUENCE</scope>
    <source>
        <strain evidence="2">K16</strain>
    </source>
</reference>
<organism evidence="2 3">
    <name type="scientific">Sesamum angolense</name>
    <dbReference type="NCBI Taxonomy" id="2727404"/>
    <lineage>
        <taxon>Eukaryota</taxon>
        <taxon>Viridiplantae</taxon>
        <taxon>Streptophyta</taxon>
        <taxon>Embryophyta</taxon>
        <taxon>Tracheophyta</taxon>
        <taxon>Spermatophyta</taxon>
        <taxon>Magnoliopsida</taxon>
        <taxon>eudicotyledons</taxon>
        <taxon>Gunneridae</taxon>
        <taxon>Pentapetalae</taxon>
        <taxon>asterids</taxon>
        <taxon>lamiids</taxon>
        <taxon>Lamiales</taxon>
        <taxon>Pedaliaceae</taxon>
        <taxon>Sesamum</taxon>
    </lineage>
</organism>
<proteinExistence type="predicted"/>
<sequence length="327" mass="37935">MVHHLDMRHSKGNLIIKLDMSKAYDKVNWQFLYSILRKMGFNHRLLQLIKNPIENCWFTVLVNGGPIGIFKSTQGLRQGDSLSPALFTIAVETLSRGLDHLFQNHTDMYYPTGSRLKISHLAYADDNIIFTRSNEEALLKLMQFLKKFEEQSGQSIKTDKSSFVPGKKKKTLLIAHRVKQLTRFALKSLPISYLGAPLYKGNKKKILFEPLIVKIINRISGWEHNFLSYGERLQLIKSVLSSMPIFLLQVLYPPVGIIHKVDQFFAKYFWGTTGDRKKIHWTKWQNICYPNVESRLGVRSLRDVVAAFSLKLWWRLREVTMGQLHSQ</sequence>
<dbReference type="Pfam" id="PF00078">
    <property type="entry name" value="RVT_1"/>
    <property type="match status" value="1"/>
</dbReference>
<dbReference type="PROSITE" id="PS50878">
    <property type="entry name" value="RT_POL"/>
    <property type="match status" value="1"/>
</dbReference>
<reference evidence="2" key="1">
    <citation type="submission" date="2020-06" db="EMBL/GenBank/DDBJ databases">
        <authorList>
            <person name="Li T."/>
            <person name="Hu X."/>
            <person name="Zhang T."/>
            <person name="Song X."/>
            <person name="Zhang H."/>
            <person name="Dai N."/>
            <person name="Sheng W."/>
            <person name="Hou X."/>
            <person name="Wei L."/>
        </authorList>
    </citation>
    <scope>NUCLEOTIDE SEQUENCE</scope>
    <source>
        <strain evidence="2">K16</strain>
        <tissue evidence="2">Leaf</tissue>
    </source>
</reference>
<evidence type="ECO:0000313" key="3">
    <source>
        <dbReference type="Proteomes" id="UP001289374"/>
    </source>
</evidence>